<dbReference type="PROSITE" id="PS00028">
    <property type="entry name" value="ZINC_FINGER_C2H2_1"/>
    <property type="match status" value="1"/>
</dbReference>
<evidence type="ECO:0000256" key="2">
    <source>
        <dbReference type="SAM" id="MobiDB-lite"/>
    </source>
</evidence>
<evidence type="ECO:0000313" key="4">
    <source>
        <dbReference type="EnsemblPlants" id="OB0072G10050.1"/>
    </source>
</evidence>
<keyword evidence="1" id="KW-0862">Zinc</keyword>
<organism evidence="4">
    <name type="scientific">Oryza brachyantha</name>
    <name type="common">malo sina</name>
    <dbReference type="NCBI Taxonomy" id="4533"/>
    <lineage>
        <taxon>Eukaryota</taxon>
        <taxon>Viridiplantae</taxon>
        <taxon>Streptophyta</taxon>
        <taxon>Embryophyta</taxon>
        <taxon>Tracheophyta</taxon>
        <taxon>Spermatophyta</taxon>
        <taxon>Magnoliopsida</taxon>
        <taxon>Liliopsida</taxon>
        <taxon>Poales</taxon>
        <taxon>Poaceae</taxon>
        <taxon>BOP clade</taxon>
        <taxon>Oryzoideae</taxon>
        <taxon>Oryzeae</taxon>
        <taxon>Oryzinae</taxon>
        <taxon>Oryza</taxon>
    </lineage>
</organism>
<proteinExistence type="predicted"/>
<dbReference type="PROSITE" id="PS50157">
    <property type="entry name" value="ZINC_FINGER_C2H2_2"/>
    <property type="match status" value="1"/>
</dbReference>
<keyword evidence="1" id="KW-0479">Metal-binding</keyword>
<dbReference type="HOGENOM" id="CLU_722368_0_0_1"/>
<accession>J3KUQ6</accession>
<dbReference type="Gramene" id="OB0072G10050.1">
    <property type="protein sequence ID" value="OB0072G10050.1"/>
    <property type="gene ID" value="OB0072G10050"/>
</dbReference>
<evidence type="ECO:0000259" key="3">
    <source>
        <dbReference type="PROSITE" id="PS50157"/>
    </source>
</evidence>
<keyword evidence="5" id="KW-1185">Reference proteome</keyword>
<protein>
    <recommendedName>
        <fullName evidence="3">C2H2-type domain-containing protein</fullName>
    </recommendedName>
</protein>
<name>J3KUQ6_ORYBR</name>
<dbReference type="EnsemblPlants" id="OB0072G10050.1">
    <property type="protein sequence ID" value="OB0072G10050.1"/>
    <property type="gene ID" value="OB0072G10050"/>
</dbReference>
<dbReference type="GO" id="GO:0008270">
    <property type="term" value="F:zinc ion binding"/>
    <property type="evidence" value="ECO:0007669"/>
    <property type="project" value="UniProtKB-KW"/>
</dbReference>
<dbReference type="STRING" id="4533.J3KUQ6"/>
<dbReference type="Proteomes" id="UP000006038">
    <property type="component" value="Unassembled WGS sequence"/>
</dbReference>
<sequence>MAPVPVRIPSPESKPSAASHHFHAKRRSLCGPAEGGERCAIIGGQRRGTHARWRRGSQSMPSSPPHVGANTDELVGGCYGQQSSRSNSSPGAAPTEGWIQGAAPAQSHSDAIQVEGDGGRVQVRLASSSSVVVPTDLSSNSYLVTMVEKKRKSGESSLKNADDLGTIGLLANWASTNHQSQRNVFHGLEEAPELPRRAHIEAHGKAQLVSLSLTLGQHEQAGLTLAMKPPTIPPIGHMGNNKETWATKMRKGTRYASSSWTPMLRDLHSWANKKRAMLHDCTKCGRDFLSKDALNRHMQHHYPGQPIGLVAGTSTGVFLSTGIAMAVNATSIEGRSHPITFSVTNNKEVKPQRMAGSVLNNIHRGFRLFGVNIVESPREEPMK</sequence>
<feature type="domain" description="C2H2-type" evidence="3">
    <location>
        <begin position="279"/>
        <end position="306"/>
    </location>
</feature>
<feature type="region of interest" description="Disordered" evidence="2">
    <location>
        <begin position="1"/>
        <end position="34"/>
    </location>
</feature>
<dbReference type="SUPFAM" id="SSF57667">
    <property type="entry name" value="beta-beta-alpha zinc fingers"/>
    <property type="match status" value="1"/>
</dbReference>
<keyword evidence="1" id="KW-0863">Zinc-finger</keyword>
<feature type="compositionally biased region" description="Polar residues" evidence="2">
    <location>
        <begin position="80"/>
        <end position="90"/>
    </location>
</feature>
<feature type="region of interest" description="Disordered" evidence="2">
    <location>
        <begin position="77"/>
        <end position="98"/>
    </location>
</feature>
<dbReference type="AlphaFoldDB" id="J3KUQ6"/>
<dbReference type="SMART" id="SM00355">
    <property type="entry name" value="ZnF_C2H2"/>
    <property type="match status" value="1"/>
</dbReference>
<reference evidence="4" key="1">
    <citation type="submission" date="2015-06" db="UniProtKB">
        <authorList>
            <consortium name="EnsemblPlants"/>
        </authorList>
    </citation>
    <scope>IDENTIFICATION</scope>
</reference>
<evidence type="ECO:0000313" key="5">
    <source>
        <dbReference type="Proteomes" id="UP000006038"/>
    </source>
</evidence>
<evidence type="ECO:0000256" key="1">
    <source>
        <dbReference type="PROSITE-ProRule" id="PRU00042"/>
    </source>
</evidence>
<dbReference type="InterPro" id="IPR036236">
    <property type="entry name" value="Znf_C2H2_sf"/>
</dbReference>
<dbReference type="InterPro" id="IPR013087">
    <property type="entry name" value="Znf_C2H2_type"/>
</dbReference>